<evidence type="ECO:0000313" key="2">
    <source>
        <dbReference type="Proteomes" id="UP001171165"/>
    </source>
</evidence>
<accession>A0AAJ4UZT1</accession>
<proteinExistence type="predicted"/>
<reference evidence="1" key="1">
    <citation type="submission" date="2023-06" db="EMBL/GenBank/DDBJ databases">
        <authorList>
            <consortium name="Clinical and Environmental Microbiology Branch: Whole genome sequencing antimicrobial resistance pathogens in the healthcare setting"/>
        </authorList>
    </citation>
    <scope>NUCLEOTIDE SEQUENCE</scope>
    <source>
        <strain evidence="1">Microbial</strain>
    </source>
</reference>
<dbReference type="EMBL" id="ABKSPD020000003">
    <property type="protein sequence ID" value="EKW9775301.1"/>
    <property type="molecule type" value="Genomic_DNA"/>
</dbReference>
<comment type="caution">
    <text evidence="1">The sequence shown here is derived from an EMBL/GenBank/DDBJ whole genome shotgun (WGS) entry which is preliminary data.</text>
</comment>
<protein>
    <submittedName>
        <fullName evidence="1">Uncharacterized protein</fullName>
    </submittedName>
</protein>
<evidence type="ECO:0000313" key="1">
    <source>
        <dbReference type="EMBL" id="EKW9775301.1"/>
    </source>
</evidence>
<organism evidence="1 2">
    <name type="scientific">Proteus mirabilis</name>
    <dbReference type="NCBI Taxonomy" id="584"/>
    <lineage>
        <taxon>Bacteria</taxon>
        <taxon>Pseudomonadati</taxon>
        <taxon>Pseudomonadota</taxon>
        <taxon>Gammaproteobacteria</taxon>
        <taxon>Enterobacterales</taxon>
        <taxon>Morganellaceae</taxon>
        <taxon>Proteus</taxon>
    </lineage>
</organism>
<dbReference type="Proteomes" id="UP001171165">
    <property type="component" value="Unassembled WGS sequence"/>
</dbReference>
<gene>
    <name evidence="1" type="ORF">PW210_001100</name>
</gene>
<dbReference type="RefSeq" id="WP_004247469.1">
    <property type="nucleotide sequence ID" value="NZ_AP026827.1"/>
</dbReference>
<name>A0AAJ4UZT1_PROMI</name>
<dbReference type="AlphaFoldDB" id="A0AAJ4UZT1"/>
<sequence>MSDVVIDPKENPELAAQQLVIELIKAEKTAMINGAASRSTVESIIFAHQSFTNYFKKLKDN</sequence>